<comment type="caution">
    <text evidence="1">The sequence shown here is derived from an EMBL/GenBank/DDBJ whole genome shotgun (WGS) entry which is preliminary data.</text>
</comment>
<reference evidence="1 2" key="1">
    <citation type="submission" date="2018-09" db="EMBL/GenBank/DDBJ databases">
        <title>YIM 75000 draft genome.</title>
        <authorList>
            <person name="Tang S."/>
            <person name="Feng Y."/>
        </authorList>
    </citation>
    <scope>NUCLEOTIDE SEQUENCE [LARGE SCALE GENOMIC DNA]</scope>
    <source>
        <strain evidence="1 2">YIM 75000</strain>
    </source>
</reference>
<dbReference type="InterPro" id="IPR019675">
    <property type="entry name" value="DUF2550"/>
</dbReference>
<dbReference type="Pfam" id="PF10739">
    <property type="entry name" value="DUF2550"/>
    <property type="match status" value="1"/>
</dbReference>
<evidence type="ECO:0000313" key="2">
    <source>
        <dbReference type="Proteomes" id="UP000265614"/>
    </source>
</evidence>
<organism evidence="1 2">
    <name type="scientific">Vallicoccus soli</name>
    <dbReference type="NCBI Taxonomy" id="2339232"/>
    <lineage>
        <taxon>Bacteria</taxon>
        <taxon>Bacillati</taxon>
        <taxon>Actinomycetota</taxon>
        <taxon>Actinomycetes</taxon>
        <taxon>Motilibacterales</taxon>
        <taxon>Vallicoccaceae</taxon>
        <taxon>Vallicoccus</taxon>
    </lineage>
</organism>
<dbReference type="EMBL" id="QZEZ01000001">
    <property type="protein sequence ID" value="RJK98445.1"/>
    <property type="molecule type" value="Genomic_DNA"/>
</dbReference>
<evidence type="ECO:0000313" key="1">
    <source>
        <dbReference type="EMBL" id="RJK98445.1"/>
    </source>
</evidence>
<gene>
    <name evidence="1" type="ORF">D5H78_04365</name>
</gene>
<proteinExistence type="predicted"/>
<dbReference type="OrthoDB" id="4793422at2"/>
<name>A0A3A3ZNI8_9ACTN</name>
<sequence length="145" mass="15710">MLVVVLALVLLVAVVLAGYAARRRLISSWGGTFDCSLRAGPPGVRQSVTHGWMLGIGRYDGGALEWYRLFSLSLRPRERVARRALTVVGRREPDRTEVPVLQPGAVVVECRELERDVDLAMTGSALTGFLAWLEAAPPGQGTNVA</sequence>
<dbReference type="AlphaFoldDB" id="A0A3A3ZNI8"/>
<keyword evidence="2" id="KW-1185">Reference proteome</keyword>
<dbReference type="Proteomes" id="UP000265614">
    <property type="component" value="Unassembled WGS sequence"/>
</dbReference>
<protein>
    <submittedName>
        <fullName evidence="1">DUF2550 family protein</fullName>
    </submittedName>
</protein>
<accession>A0A3A3ZNI8</accession>